<accession>A0A7W9CTI5</accession>
<evidence type="ECO:0000313" key="2">
    <source>
        <dbReference type="Proteomes" id="UP000523821"/>
    </source>
</evidence>
<dbReference type="EMBL" id="JACHOO010000001">
    <property type="protein sequence ID" value="MBB5751278.1"/>
    <property type="molecule type" value="Genomic_DNA"/>
</dbReference>
<dbReference type="RefSeq" id="WP_183851846.1">
    <property type="nucleotide sequence ID" value="NZ_JACHOO010000001.1"/>
</dbReference>
<protein>
    <submittedName>
        <fullName evidence="1">Uncharacterized protein</fullName>
    </submittedName>
</protein>
<dbReference type="Proteomes" id="UP000523821">
    <property type="component" value="Unassembled WGS sequence"/>
</dbReference>
<comment type="caution">
    <text evidence="1">The sequence shown here is derived from an EMBL/GenBank/DDBJ whole genome shotgun (WGS) entry which is preliminary data.</text>
</comment>
<gene>
    <name evidence="1" type="ORF">GGQ63_000321</name>
</gene>
<organism evidence="1 2">
    <name type="scientific">Prosthecomicrobium pneumaticum</name>
    <dbReference type="NCBI Taxonomy" id="81895"/>
    <lineage>
        <taxon>Bacteria</taxon>
        <taxon>Pseudomonadati</taxon>
        <taxon>Pseudomonadota</taxon>
        <taxon>Alphaproteobacteria</taxon>
        <taxon>Hyphomicrobiales</taxon>
        <taxon>Kaistiaceae</taxon>
        <taxon>Prosthecomicrobium</taxon>
    </lineage>
</organism>
<sequence>MAEPIETRLAAFRAALAAGGPPEGATPALAALWHLERGDWDAAHACIQDEADADSAWVHAHLHRVEGDRGNARYWYGRAGRPSQDGPLDAERVAILTALLGR</sequence>
<reference evidence="1 2" key="1">
    <citation type="submission" date="2020-08" db="EMBL/GenBank/DDBJ databases">
        <title>Genomic Encyclopedia of Type Strains, Phase IV (KMG-IV): sequencing the most valuable type-strain genomes for metagenomic binning, comparative biology and taxonomic classification.</title>
        <authorList>
            <person name="Goeker M."/>
        </authorList>
    </citation>
    <scope>NUCLEOTIDE SEQUENCE [LARGE SCALE GENOMIC DNA]</scope>
    <source>
        <strain evidence="1 2">DSM 16268</strain>
    </source>
</reference>
<name>A0A7W9CTI5_9HYPH</name>
<evidence type="ECO:0000313" key="1">
    <source>
        <dbReference type="EMBL" id="MBB5751278.1"/>
    </source>
</evidence>
<keyword evidence="2" id="KW-1185">Reference proteome</keyword>
<proteinExistence type="predicted"/>
<dbReference type="AlphaFoldDB" id="A0A7W9CTI5"/>